<evidence type="ECO:0000313" key="3">
    <source>
        <dbReference type="Proteomes" id="UP000054279"/>
    </source>
</evidence>
<dbReference type="AlphaFoldDB" id="A0A0C9TC10"/>
<evidence type="ECO:0000256" key="1">
    <source>
        <dbReference type="SAM" id="MobiDB-lite"/>
    </source>
</evidence>
<dbReference type="HOGENOM" id="CLU_085819_0_0_1"/>
<keyword evidence="3" id="KW-1185">Reference proteome</keyword>
<dbReference type="EMBL" id="KN837360">
    <property type="protein sequence ID" value="KIJ26698.1"/>
    <property type="molecule type" value="Genomic_DNA"/>
</dbReference>
<gene>
    <name evidence="2" type="ORF">M422DRAFT_272207</name>
</gene>
<name>A0A0C9TC10_SPHS4</name>
<dbReference type="Proteomes" id="UP000054279">
    <property type="component" value="Unassembled WGS sequence"/>
</dbReference>
<evidence type="ECO:0008006" key="4">
    <source>
        <dbReference type="Google" id="ProtNLM"/>
    </source>
</evidence>
<protein>
    <recommendedName>
        <fullName evidence="4">Retrotransposon gag domain-containing protein</fullName>
    </recommendedName>
</protein>
<evidence type="ECO:0000313" key="2">
    <source>
        <dbReference type="EMBL" id="KIJ26698.1"/>
    </source>
</evidence>
<reference evidence="2 3" key="1">
    <citation type="submission" date="2014-06" db="EMBL/GenBank/DDBJ databases">
        <title>Evolutionary Origins and Diversification of the Mycorrhizal Mutualists.</title>
        <authorList>
            <consortium name="DOE Joint Genome Institute"/>
            <consortium name="Mycorrhizal Genomics Consortium"/>
            <person name="Kohler A."/>
            <person name="Kuo A."/>
            <person name="Nagy L.G."/>
            <person name="Floudas D."/>
            <person name="Copeland A."/>
            <person name="Barry K.W."/>
            <person name="Cichocki N."/>
            <person name="Veneault-Fourrey C."/>
            <person name="LaButti K."/>
            <person name="Lindquist E.A."/>
            <person name="Lipzen A."/>
            <person name="Lundell T."/>
            <person name="Morin E."/>
            <person name="Murat C."/>
            <person name="Riley R."/>
            <person name="Ohm R."/>
            <person name="Sun H."/>
            <person name="Tunlid A."/>
            <person name="Henrissat B."/>
            <person name="Grigoriev I.V."/>
            <person name="Hibbett D.S."/>
            <person name="Martin F."/>
        </authorList>
    </citation>
    <scope>NUCLEOTIDE SEQUENCE [LARGE SCALE GENOMIC DNA]</scope>
    <source>
        <strain evidence="2 3">SS14</strain>
    </source>
</reference>
<sequence>MSKVTAPESPSQQPLGISHRKLPTMATEADCLSTLELTLVEEHMKTEQMENQQQQLLELLDPSWATAEPALPGQAPSVQAMDEDTHLEMNTGRNFQMRPSNPSDFDSNRTKGQAFPNCCNLYFSIARNTFQNEQALISWALTFFKSGQAASFADQILRIQTSTHMPYLTNWNAFELLPSLCWKDPRGYIDDSNLVVKFKKGLNRSLRTMVATKDPAPAFDNLEARIEAAQRVVDVRETSKVLKKTSKQLRNRLCLDPNPSL</sequence>
<accession>A0A0C9TC10</accession>
<organism evidence="2 3">
    <name type="scientific">Sphaerobolus stellatus (strain SS14)</name>
    <dbReference type="NCBI Taxonomy" id="990650"/>
    <lineage>
        <taxon>Eukaryota</taxon>
        <taxon>Fungi</taxon>
        <taxon>Dikarya</taxon>
        <taxon>Basidiomycota</taxon>
        <taxon>Agaricomycotina</taxon>
        <taxon>Agaricomycetes</taxon>
        <taxon>Phallomycetidae</taxon>
        <taxon>Geastrales</taxon>
        <taxon>Sphaerobolaceae</taxon>
        <taxon>Sphaerobolus</taxon>
    </lineage>
</organism>
<proteinExistence type="predicted"/>
<feature type="region of interest" description="Disordered" evidence="1">
    <location>
        <begin position="1"/>
        <end position="22"/>
    </location>
</feature>